<name>A0ABN1MDI8_9FLAO</name>
<evidence type="ECO:0000256" key="5">
    <source>
        <dbReference type="ARBA" id="ARBA00022989"/>
    </source>
</evidence>
<comment type="caution">
    <text evidence="9">The sequence shown here is derived from an EMBL/GenBank/DDBJ whole genome shotgun (WGS) entry which is preliminary data.</text>
</comment>
<reference evidence="9 10" key="1">
    <citation type="journal article" date="2019" name="Int. J. Syst. Evol. Microbiol.">
        <title>The Global Catalogue of Microorganisms (GCM) 10K type strain sequencing project: providing services to taxonomists for standard genome sequencing and annotation.</title>
        <authorList>
            <consortium name="The Broad Institute Genomics Platform"/>
            <consortium name="The Broad Institute Genome Sequencing Center for Infectious Disease"/>
            <person name="Wu L."/>
            <person name="Ma J."/>
        </authorList>
    </citation>
    <scope>NUCLEOTIDE SEQUENCE [LARGE SCALE GENOMIC DNA]</scope>
    <source>
        <strain evidence="9 10">JCM 16082</strain>
    </source>
</reference>
<feature type="transmembrane region" description="Helical" evidence="7">
    <location>
        <begin position="20"/>
        <end position="38"/>
    </location>
</feature>
<evidence type="ECO:0000256" key="3">
    <source>
        <dbReference type="ARBA" id="ARBA00022475"/>
    </source>
</evidence>
<gene>
    <name evidence="9" type="ORF">GCM10009117_02360</name>
</gene>
<evidence type="ECO:0000259" key="8">
    <source>
        <dbReference type="Pfam" id="PF04239"/>
    </source>
</evidence>
<keyword evidence="10" id="KW-1185">Reference proteome</keyword>
<evidence type="ECO:0000256" key="6">
    <source>
        <dbReference type="ARBA" id="ARBA00023136"/>
    </source>
</evidence>
<dbReference type="RefSeq" id="WP_343762730.1">
    <property type="nucleotide sequence ID" value="NZ_BAAAFG010000001.1"/>
</dbReference>
<accession>A0ABN1MDI8</accession>
<dbReference type="Pfam" id="PF04239">
    <property type="entry name" value="DUF421"/>
    <property type="match status" value="1"/>
</dbReference>
<proteinExistence type="inferred from homology"/>
<dbReference type="PANTHER" id="PTHR34582:SF6">
    <property type="entry name" value="UPF0702 TRANSMEMBRANE PROTEIN YCAP"/>
    <property type="match status" value="1"/>
</dbReference>
<comment type="similarity">
    <text evidence="2">Belongs to the UPF0702 family.</text>
</comment>
<evidence type="ECO:0000256" key="7">
    <source>
        <dbReference type="SAM" id="Phobius"/>
    </source>
</evidence>
<dbReference type="Proteomes" id="UP001500507">
    <property type="component" value="Unassembled WGS sequence"/>
</dbReference>
<dbReference type="InterPro" id="IPR007353">
    <property type="entry name" value="DUF421"/>
</dbReference>
<feature type="transmembrane region" description="Helical" evidence="7">
    <location>
        <begin position="75"/>
        <end position="95"/>
    </location>
</feature>
<keyword evidence="4 7" id="KW-0812">Transmembrane</keyword>
<evidence type="ECO:0000256" key="1">
    <source>
        <dbReference type="ARBA" id="ARBA00004651"/>
    </source>
</evidence>
<sequence>MTTTMIDWKHFTNDFTVDMMTAVFLGAIIMYIALIAFTRIFGLKSFSKMTGFDFINTIAIGNIFAMAIGTGDPKILIGIVIIGLLYLFNYLITYIQYKSNTAQKVLDNKPVLLMRNGELLKENIEQCKVTIDEIRGKLREANVLELSQVRAMVLETTGDVSVLHTKDDDVEVEDFLLADL</sequence>
<evidence type="ECO:0000313" key="10">
    <source>
        <dbReference type="Proteomes" id="UP001500507"/>
    </source>
</evidence>
<evidence type="ECO:0000256" key="2">
    <source>
        <dbReference type="ARBA" id="ARBA00006448"/>
    </source>
</evidence>
<keyword evidence="6 7" id="KW-0472">Membrane</keyword>
<dbReference type="InterPro" id="IPR023090">
    <property type="entry name" value="UPF0702_alpha/beta_dom_sf"/>
</dbReference>
<feature type="domain" description="YetF C-terminal" evidence="8">
    <location>
        <begin position="98"/>
        <end position="169"/>
    </location>
</feature>
<dbReference type="Gene3D" id="3.30.240.20">
    <property type="entry name" value="bsu07140 like domains"/>
    <property type="match status" value="1"/>
</dbReference>
<evidence type="ECO:0000313" key="9">
    <source>
        <dbReference type="EMBL" id="GAA0871091.1"/>
    </source>
</evidence>
<comment type="subcellular location">
    <subcellularLocation>
        <location evidence="1">Cell membrane</location>
        <topology evidence="1">Multi-pass membrane protein</topology>
    </subcellularLocation>
</comment>
<keyword evidence="5 7" id="KW-1133">Transmembrane helix</keyword>
<protein>
    <submittedName>
        <fullName evidence="9">DUF421 domain-containing protein</fullName>
    </submittedName>
</protein>
<evidence type="ECO:0000256" key="4">
    <source>
        <dbReference type="ARBA" id="ARBA00022692"/>
    </source>
</evidence>
<feature type="transmembrane region" description="Helical" evidence="7">
    <location>
        <begin position="50"/>
        <end position="69"/>
    </location>
</feature>
<dbReference type="EMBL" id="BAAAFG010000001">
    <property type="protein sequence ID" value="GAA0871091.1"/>
    <property type="molecule type" value="Genomic_DNA"/>
</dbReference>
<organism evidence="9 10">
    <name type="scientific">Gangjinia marincola</name>
    <dbReference type="NCBI Taxonomy" id="578463"/>
    <lineage>
        <taxon>Bacteria</taxon>
        <taxon>Pseudomonadati</taxon>
        <taxon>Bacteroidota</taxon>
        <taxon>Flavobacteriia</taxon>
        <taxon>Flavobacteriales</taxon>
        <taxon>Flavobacteriaceae</taxon>
        <taxon>Gangjinia</taxon>
    </lineage>
</organism>
<keyword evidence="3" id="KW-1003">Cell membrane</keyword>
<dbReference type="PANTHER" id="PTHR34582">
    <property type="entry name" value="UPF0702 TRANSMEMBRANE PROTEIN YCAP"/>
    <property type="match status" value="1"/>
</dbReference>